<reference evidence="1" key="1">
    <citation type="submission" date="2017-05" db="UniProtKB">
        <authorList>
            <consortium name="EnsemblMetazoa"/>
        </authorList>
    </citation>
    <scope>IDENTIFICATION</scope>
</reference>
<proteinExistence type="predicted"/>
<accession>A0A1X7UDJ7</accession>
<evidence type="ECO:0000313" key="1">
    <source>
        <dbReference type="EnsemblMetazoa" id="Aqu2.1.25715_001"/>
    </source>
</evidence>
<dbReference type="EnsemblMetazoa" id="Aqu2.1.25715_001">
    <property type="protein sequence ID" value="Aqu2.1.25715_001"/>
    <property type="gene ID" value="Aqu2.1.25715"/>
</dbReference>
<organism evidence="1">
    <name type="scientific">Amphimedon queenslandica</name>
    <name type="common">Sponge</name>
    <dbReference type="NCBI Taxonomy" id="400682"/>
    <lineage>
        <taxon>Eukaryota</taxon>
        <taxon>Metazoa</taxon>
        <taxon>Porifera</taxon>
        <taxon>Demospongiae</taxon>
        <taxon>Heteroscleromorpha</taxon>
        <taxon>Haplosclerida</taxon>
        <taxon>Niphatidae</taxon>
        <taxon>Amphimedon</taxon>
    </lineage>
</organism>
<sequence>LDQNLTLKELSLRSHVTSVNTPISFSRHFKAKSERIQKYPDGAVFTPTTLAKQSRPGRNMNNFFFPRFIENERLCLVKSLTLY</sequence>
<protein>
    <submittedName>
        <fullName evidence="1">Uncharacterized protein</fullName>
    </submittedName>
</protein>
<dbReference type="InParanoid" id="A0A1X7UDJ7"/>
<name>A0A1X7UDJ7_AMPQE</name>
<dbReference type="AlphaFoldDB" id="A0A1X7UDJ7"/>